<dbReference type="Pfam" id="PF18018">
    <property type="entry name" value="DNA_pol_D_N"/>
    <property type="match status" value="1"/>
</dbReference>
<keyword evidence="2" id="KW-0235">DNA replication</keyword>
<dbReference type="InterPro" id="IPR024826">
    <property type="entry name" value="DNA_pol_delta/II_ssu"/>
</dbReference>
<evidence type="ECO:0000256" key="1">
    <source>
        <dbReference type="ARBA" id="ARBA00006035"/>
    </source>
</evidence>
<comment type="similarity">
    <text evidence="1">Belongs to the DNA polymerase delta/II small subunit family.</text>
</comment>
<dbReference type="OMA" id="HCILIGT"/>
<dbReference type="GO" id="GO:0003677">
    <property type="term" value="F:DNA binding"/>
    <property type="evidence" value="ECO:0007669"/>
    <property type="project" value="InterPro"/>
</dbReference>
<dbReference type="PANTHER" id="PTHR10416:SF0">
    <property type="entry name" value="DNA POLYMERASE DELTA SUBUNIT 2"/>
    <property type="match status" value="1"/>
</dbReference>
<dbReference type="InterPro" id="IPR007185">
    <property type="entry name" value="DNA_pol_a/d/e_bsu"/>
</dbReference>
<protein>
    <recommendedName>
        <fullName evidence="7">DNA polymerase delta small subunit</fullName>
    </recommendedName>
</protein>
<dbReference type="Gene3D" id="3.60.21.50">
    <property type="match status" value="1"/>
</dbReference>
<dbReference type="GO" id="GO:0043625">
    <property type="term" value="C:delta DNA polymerase complex"/>
    <property type="evidence" value="ECO:0007669"/>
    <property type="project" value="TreeGrafter"/>
</dbReference>
<dbReference type="AlphaFoldDB" id="A0A8J5X3J5"/>
<gene>
    <name evidence="5" type="ORF">KFE25_003028</name>
</gene>
<organism evidence="5 6">
    <name type="scientific">Diacronema lutheri</name>
    <name type="common">Unicellular marine alga</name>
    <name type="synonym">Monochrysis lutheri</name>
    <dbReference type="NCBI Taxonomy" id="2081491"/>
    <lineage>
        <taxon>Eukaryota</taxon>
        <taxon>Haptista</taxon>
        <taxon>Haptophyta</taxon>
        <taxon>Pavlovophyceae</taxon>
        <taxon>Pavlovales</taxon>
        <taxon>Pavlovaceae</taxon>
        <taxon>Diacronema</taxon>
    </lineage>
</organism>
<name>A0A8J5X3J5_DIALT</name>
<dbReference type="Pfam" id="PF04042">
    <property type="entry name" value="DNA_pol_E_B"/>
    <property type="match status" value="1"/>
</dbReference>
<feature type="domain" description="DNA polymerase delta subunit OB-fold" evidence="4">
    <location>
        <begin position="44"/>
        <end position="176"/>
    </location>
</feature>
<dbReference type="InterPro" id="IPR040663">
    <property type="entry name" value="DNA_pol_D_N"/>
</dbReference>
<evidence type="ECO:0000259" key="3">
    <source>
        <dbReference type="Pfam" id="PF04042"/>
    </source>
</evidence>
<dbReference type="PANTHER" id="PTHR10416">
    <property type="entry name" value="DNA POLYMERASE DELTA SUBUNIT 2"/>
    <property type="match status" value="1"/>
</dbReference>
<evidence type="ECO:0000259" key="4">
    <source>
        <dbReference type="Pfam" id="PF18018"/>
    </source>
</evidence>
<keyword evidence="6" id="KW-1185">Reference proteome</keyword>
<reference evidence="5" key="1">
    <citation type="submission" date="2021-05" db="EMBL/GenBank/DDBJ databases">
        <title>The genome of the haptophyte Pavlova lutheri (Diacronema luteri, Pavlovales) - a model for lipid biosynthesis in eukaryotic algae.</title>
        <authorList>
            <person name="Hulatt C.J."/>
            <person name="Posewitz M.C."/>
        </authorList>
    </citation>
    <scope>NUCLEOTIDE SEQUENCE</scope>
    <source>
        <strain evidence="5">NIVA-4/92</strain>
    </source>
</reference>
<feature type="domain" description="DNA polymerase alpha/delta/epsilon subunit B" evidence="3">
    <location>
        <begin position="210"/>
        <end position="432"/>
    </location>
</feature>
<dbReference type="GO" id="GO:0006271">
    <property type="term" value="P:DNA strand elongation involved in DNA replication"/>
    <property type="evidence" value="ECO:0007669"/>
    <property type="project" value="TreeGrafter"/>
</dbReference>
<comment type="caution">
    <text evidence="5">The sequence shown here is derived from an EMBL/GenBank/DDBJ whole genome shotgun (WGS) entry which is preliminary data.</text>
</comment>
<accession>A0A8J5X3J5</accession>
<evidence type="ECO:0000256" key="2">
    <source>
        <dbReference type="ARBA" id="ARBA00022705"/>
    </source>
</evidence>
<evidence type="ECO:0000313" key="5">
    <source>
        <dbReference type="EMBL" id="KAG8458493.1"/>
    </source>
</evidence>
<evidence type="ECO:0000313" key="6">
    <source>
        <dbReference type="Proteomes" id="UP000751190"/>
    </source>
</evidence>
<dbReference type="EMBL" id="JAGTXO010000050">
    <property type="protein sequence ID" value="KAG8458493.1"/>
    <property type="molecule type" value="Genomic_DNA"/>
</dbReference>
<dbReference type="Proteomes" id="UP000751190">
    <property type="component" value="Unassembled WGS sequence"/>
</dbReference>
<evidence type="ECO:0008006" key="7">
    <source>
        <dbReference type="Google" id="ProtNLM"/>
    </source>
</evidence>
<sequence length="481" mass="51368">MEDAFEGAFAGEEVSGEVRRADAPYEAMDGPFRTTASDRALNGQYANIYFARLAKLRPAVLEQAKAQWCMSDAEVGAKLTKTLDVSDEAEDCVVLGTLYADMKLKPNVLEEYTRDPLAPAAPVPTHYCSADDKLIIEDETGRLVLTGSLLVGHRFVTGVVIAARGRLDASSAFIVSALCEAGLAPQPPLPSIVSLADADAEPRASDQYLALVSGLHVGIEGDGEHMLALQLLCDYLAAHVGGETELGLQSRIVRLVICGEALADADAGRPTGGEALKPMRARAQRSLAASLQALEAMLLPVAASLPVDVMPGVTDPSNLNLPQQPLHQLLLPLLCRHAHFSSTPNPHAFSLAGVRVVGTSGQPVSDAHKYHADSNGSAGAPDAVETLERMLRWRHLAPTAPDTLPCFPFAMDDPFVLTESPHVLFAGNQLRYGTRLVKGAGGQRVRVVAVPSFARSRTAVLVNLRTLRCHPLSFQSYRAQP</sequence>
<proteinExistence type="inferred from homology"/>
<dbReference type="OrthoDB" id="3763at2759"/>
<dbReference type="Gene3D" id="2.40.50.430">
    <property type="match status" value="1"/>
</dbReference>